<reference evidence="2 3" key="1">
    <citation type="submission" date="2023-11" db="EMBL/GenBank/DDBJ databases">
        <authorList>
            <person name="Xu M."/>
            <person name="Jiang T."/>
        </authorList>
    </citation>
    <scope>NUCLEOTIDE SEQUENCE [LARGE SCALE GENOMIC DNA]</scope>
    <source>
        <strain evidence="2 3">SD</strain>
    </source>
</reference>
<sequence length="205" mass="21940">MLSRRRPTILSGAMLGVALALSACGADAPREAGAARAVAVEGDPRAAATRAATVAEDRQVLAERRVGVLAPDRAPAGTRASARLVVRSLAARGRVVTLRAAVILDRWDSRQSSLGGQPTLFELDPGMPQDRGEAELLDVDHLRRHLPLTDADGEVLRSRRLATGSPGGTPIELSWQFAAPPASVERMDVQIGHWPVFREIPVTRR</sequence>
<dbReference type="PROSITE" id="PS51257">
    <property type="entry name" value="PROKAR_LIPOPROTEIN"/>
    <property type="match status" value="1"/>
</dbReference>
<dbReference type="Proteomes" id="UP001277761">
    <property type="component" value="Unassembled WGS sequence"/>
</dbReference>
<evidence type="ECO:0008006" key="4">
    <source>
        <dbReference type="Google" id="ProtNLM"/>
    </source>
</evidence>
<name>A0ABU4VEX0_9ACTN</name>
<evidence type="ECO:0000256" key="1">
    <source>
        <dbReference type="SAM" id="SignalP"/>
    </source>
</evidence>
<feature type="signal peptide" evidence="1">
    <location>
        <begin position="1"/>
        <end position="25"/>
    </location>
</feature>
<keyword evidence="1" id="KW-0732">Signal</keyword>
<keyword evidence="3" id="KW-1185">Reference proteome</keyword>
<dbReference type="RefSeq" id="WP_319952516.1">
    <property type="nucleotide sequence ID" value="NZ_JAXAVX010000001.1"/>
</dbReference>
<organism evidence="2 3">
    <name type="scientific">Patulibacter brassicae</name>
    <dbReference type="NCBI Taxonomy" id="1705717"/>
    <lineage>
        <taxon>Bacteria</taxon>
        <taxon>Bacillati</taxon>
        <taxon>Actinomycetota</taxon>
        <taxon>Thermoleophilia</taxon>
        <taxon>Solirubrobacterales</taxon>
        <taxon>Patulibacteraceae</taxon>
        <taxon>Patulibacter</taxon>
    </lineage>
</organism>
<evidence type="ECO:0000313" key="3">
    <source>
        <dbReference type="Proteomes" id="UP001277761"/>
    </source>
</evidence>
<comment type="caution">
    <text evidence="2">The sequence shown here is derived from an EMBL/GenBank/DDBJ whole genome shotgun (WGS) entry which is preliminary data.</text>
</comment>
<gene>
    <name evidence="2" type="ORF">SK069_02060</name>
</gene>
<proteinExistence type="predicted"/>
<dbReference type="EMBL" id="JAXAVX010000001">
    <property type="protein sequence ID" value="MDX8150366.1"/>
    <property type="molecule type" value="Genomic_DNA"/>
</dbReference>
<protein>
    <recommendedName>
        <fullName evidence="4">DUF3261 domain-containing protein</fullName>
    </recommendedName>
</protein>
<evidence type="ECO:0000313" key="2">
    <source>
        <dbReference type="EMBL" id="MDX8150366.1"/>
    </source>
</evidence>
<accession>A0ABU4VEX0</accession>
<feature type="chain" id="PRO_5046865893" description="DUF3261 domain-containing protein" evidence="1">
    <location>
        <begin position="26"/>
        <end position="205"/>
    </location>
</feature>